<dbReference type="RefSeq" id="WP_379907734.1">
    <property type="nucleotide sequence ID" value="NZ_JBHSWE010000001.1"/>
</dbReference>
<dbReference type="Proteomes" id="UP001596422">
    <property type="component" value="Unassembled WGS sequence"/>
</dbReference>
<reference evidence="11" key="1">
    <citation type="journal article" date="2019" name="Int. J. Syst. Evol. Microbiol.">
        <title>The Global Catalogue of Microorganisms (GCM) 10K type strain sequencing project: providing services to taxonomists for standard genome sequencing and annotation.</title>
        <authorList>
            <consortium name="The Broad Institute Genomics Platform"/>
            <consortium name="The Broad Institute Genome Sequencing Center for Infectious Disease"/>
            <person name="Wu L."/>
            <person name="Ma J."/>
        </authorList>
    </citation>
    <scope>NUCLEOTIDE SEQUENCE [LARGE SCALE GENOMIC DNA]</scope>
    <source>
        <strain evidence="11">NBRC 111756</strain>
    </source>
</reference>
<keyword evidence="6 9" id="KW-1133">Transmembrane helix</keyword>
<dbReference type="InterPro" id="IPR021147">
    <property type="entry name" value="DUF697"/>
</dbReference>
<evidence type="ECO:0000256" key="2">
    <source>
        <dbReference type="ARBA" id="ARBA00008255"/>
    </source>
</evidence>
<keyword evidence="4" id="KW-0997">Cell inner membrane</keyword>
<evidence type="ECO:0000313" key="11">
    <source>
        <dbReference type="Proteomes" id="UP001596422"/>
    </source>
</evidence>
<feature type="compositionally biased region" description="Basic and acidic residues" evidence="8">
    <location>
        <begin position="7"/>
        <end position="16"/>
    </location>
</feature>
<feature type="region of interest" description="Disordered" evidence="8">
    <location>
        <begin position="1"/>
        <end position="42"/>
    </location>
</feature>
<sequence>MSTEPDNSERDSRRFTPESQARSAEGADTPRQARRFVPQPDDRLEAVPEPVTAAESLPGLEQYSRLRLERLPVRGLGTLGAGLLLLVTVVAVAELISLFDAALSLHWLVATLFAALIGSVALLALRALLSFFRARRSLDQLGRLRGRAEQLGGRHTTGRSRALLEQLKGFYSAKPQAPLLDRALETLPDYSDDSEILRHLEQHFLQPLDREAMKQISGYSAQTGLAVAVSPWAALDMLLALWRSLRMVDDIAQIYGVAPSWPSRLRLIRKILTQLTLVGASELAIDQMTEDLGSTALAGALSARAGQGLGAGILSARIGLAAMQVLRPLPFGEDQAPGIRSLLRPLIEKLKTRLGRRKD</sequence>
<protein>
    <submittedName>
        <fullName evidence="10">TIGR01620 family protein</fullName>
    </submittedName>
</protein>
<feature type="transmembrane region" description="Helical" evidence="9">
    <location>
        <begin position="105"/>
        <end position="129"/>
    </location>
</feature>
<feature type="transmembrane region" description="Helical" evidence="9">
    <location>
        <begin position="75"/>
        <end position="99"/>
    </location>
</feature>
<name>A0ABW1ZUR8_9GAMM</name>
<evidence type="ECO:0000256" key="1">
    <source>
        <dbReference type="ARBA" id="ARBA00004429"/>
    </source>
</evidence>
<keyword evidence="3" id="KW-1003">Cell membrane</keyword>
<dbReference type="InterPro" id="IPR006507">
    <property type="entry name" value="UPF0283"/>
</dbReference>
<comment type="similarity">
    <text evidence="2">Belongs to the UPF0283 family.</text>
</comment>
<dbReference type="PANTHER" id="PTHR39342">
    <property type="entry name" value="UPF0283 MEMBRANE PROTEIN YCJF"/>
    <property type="match status" value="1"/>
</dbReference>
<evidence type="ECO:0000256" key="5">
    <source>
        <dbReference type="ARBA" id="ARBA00022692"/>
    </source>
</evidence>
<accession>A0ABW1ZUR8</accession>
<comment type="subcellular location">
    <subcellularLocation>
        <location evidence="1">Cell inner membrane</location>
        <topology evidence="1">Multi-pass membrane protein</topology>
    </subcellularLocation>
</comment>
<evidence type="ECO:0000256" key="7">
    <source>
        <dbReference type="ARBA" id="ARBA00023136"/>
    </source>
</evidence>
<gene>
    <name evidence="10" type="ORF">ACFQDL_02800</name>
</gene>
<dbReference type="Pfam" id="PF05128">
    <property type="entry name" value="DUF697"/>
    <property type="match status" value="1"/>
</dbReference>
<proteinExistence type="inferred from homology"/>
<organism evidence="10 11">
    <name type="scientific">Marinobacterium aestuariivivens</name>
    <dbReference type="NCBI Taxonomy" id="1698799"/>
    <lineage>
        <taxon>Bacteria</taxon>
        <taxon>Pseudomonadati</taxon>
        <taxon>Pseudomonadota</taxon>
        <taxon>Gammaproteobacteria</taxon>
        <taxon>Oceanospirillales</taxon>
        <taxon>Oceanospirillaceae</taxon>
        <taxon>Marinobacterium</taxon>
    </lineage>
</organism>
<evidence type="ECO:0000256" key="9">
    <source>
        <dbReference type="SAM" id="Phobius"/>
    </source>
</evidence>
<evidence type="ECO:0000256" key="4">
    <source>
        <dbReference type="ARBA" id="ARBA00022519"/>
    </source>
</evidence>
<dbReference type="PANTHER" id="PTHR39342:SF1">
    <property type="entry name" value="UPF0283 MEMBRANE PROTEIN YCJF"/>
    <property type="match status" value="1"/>
</dbReference>
<evidence type="ECO:0000256" key="3">
    <source>
        <dbReference type="ARBA" id="ARBA00022475"/>
    </source>
</evidence>
<evidence type="ECO:0000256" key="8">
    <source>
        <dbReference type="SAM" id="MobiDB-lite"/>
    </source>
</evidence>
<dbReference type="EMBL" id="JBHSWE010000001">
    <property type="protein sequence ID" value="MFC6669155.1"/>
    <property type="molecule type" value="Genomic_DNA"/>
</dbReference>
<keyword evidence="11" id="KW-1185">Reference proteome</keyword>
<evidence type="ECO:0000313" key="10">
    <source>
        <dbReference type="EMBL" id="MFC6669155.1"/>
    </source>
</evidence>
<evidence type="ECO:0000256" key="6">
    <source>
        <dbReference type="ARBA" id="ARBA00022989"/>
    </source>
</evidence>
<dbReference type="NCBIfam" id="TIGR01620">
    <property type="entry name" value="hyp_HI0043"/>
    <property type="match status" value="1"/>
</dbReference>
<comment type="caution">
    <text evidence="10">The sequence shown here is derived from an EMBL/GenBank/DDBJ whole genome shotgun (WGS) entry which is preliminary data.</text>
</comment>
<keyword evidence="5 9" id="KW-0812">Transmembrane</keyword>
<keyword evidence="7 9" id="KW-0472">Membrane</keyword>